<gene>
    <name evidence="7" type="ORF">AWRI3578_g3855</name>
</gene>
<dbReference type="PANTHER" id="PTHR46974:SF1">
    <property type="entry name" value="MITOCHONDRIAL GTP_GDP CARRIER PROTEIN 1"/>
    <property type="match status" value="1"/>
</dbReference>
<evidence type="ECO:0000256" key="4">
    <source>
        <dbReference type="ARBA" id="ARBA00023136"/>
    </source>
</evidence>
<dbReference type="OrthoDB" id="409947at2759"/>
<dbReference type="GO" id="GO:0016020">
    <property type="term" value="C:membrane"/>
    <property type="evidence" value="ECO:0007669"/>
    <property type="project" value="UniProtKB-SubCell"/>
</dbReference>
<dbReference type="AlphaFoldDB" id="A0A1E5R3Y5"/>
<evidence type="ECO:0000256" key="1">
    <source>
        <dbReference type="ARBA" id="ARBA00004141"/>
    </source>
</evidence>
<evidence type="ECO:0000256" key="6">
    <source>
        <dbReference type="RuleBase" id="RU000488"/>
    </source>
</evidence>
<keyword evidence="6" id="KW-0813">Transport</keyword>
<dbReference type="Pfam" id="PF00153">
    <property type="entry name" value="Mito_carr"/>
    <property type="match status" value="2"/>
</dbReference>
<keyword evidence="4 5" id="KW-0472">Membrane</keyword>
<dbReference type="EMBL" id="LPNL01000009">
    <property type="protein sequence ID" value="OEJ81636.1"/>
    <property type="molecule type" value="Genomic_DNA"/>
</dbReference>
<dbReference type="PROSITE" id="PS50920">
    <property type="entry name" value="SOLCAR"/>
    <property type="match status" value="2"/>
</dbReference>
<sequence>MSATTETKKSHSGSAKILGSASSAILELAIFHPVDTISKRLMSNQTKITSVDQFKKVVASKSLYAGLNFNIYYKLFQRVYKYSGQSFVKEWIDRNTSIQSRSIKNAVAGSMIGIGEIALLPLDVLKIKMQTNPDAFKGKGVFNVIKEHGIRSLYSGAGWTAARNAPGSFALFGANSFAQEYILKIKDNETPTWGQNFFTSIFGASASLIVSAPLDVIKTRIQNKNFGSSESGFNIIKQTLKNEGITAFFKGLTPKLLTTGPKLVFSFALAQSFIPMFDKLLSKKD</sequence>
<keyword evidence="2 5" id="KW-0812">Transmembrane</keyword>
<accession>A0A1E5R3Y5</accession>
<dbReference type="InterPro" id="IPR023395">
    <property type="entry name" value="MCP_dom_sf"/>
</dbReference>
<keyword evidence="3" id="KW-1133">Transmembrane helix</keyword>
<dbReference type="InterPro" id="IPR053042">
    <property type="entry name" value="Mito_GTP/GDP_Carrier"/>
</dbReference>
<keyword evidence="8" id="KW-1185">Reference proteome</keyword>
<comment type="caution">
    <text evidence="7">The sequence shown here is derived from an EMBL/GenBank/DDBJ whole genome shotgun (WGS) entry which is preliminary data.</text>
</comment>
<protein>
    <submittedName>
        <fullName evidence="7">Mitochondrial GTP/GDP carrier protein 1</fullName>
    </submittedName>
</protein>
<evidence type="ECO:0000256" key="2">
    <source>
        <dbReference type="ARBA" id="ARBA00022692"/>
    </source>
</evidence>
<dbReference type="SUPFAM" id="SSF103506">
    <property type="entry name" value="Mitochondrial carrier"/>
    <property type="match status" value="1"/>
</dbReference>
<proteinExistence type="inferred from homology"/>
<dbReference type="Gene3D" id="1.50.40.10">
    <property type="entry name" value="Mitochondrial carrier domain"/>
    <property type="match status" value="1"/>
</dbReference>
<comment type="subcellular location">
    <subcellularLocation>
        <location evidence="1">Membrane</location>
        <topology evidence="1">Multi-pass membrane protein</topology>
    </subcellularLocation>
</comment>
<name>A0A1E5R3Y5_9ASCO</name>
<feature type="repeat" description="Solcar" evidence="5">
    <location>
        <begin position="100"/>
        <end position="181"/>
    </location>
</feature>
<evidence type="ECO:0000256" key="3">
    <source>
        <dbReference type="ARBA" id="ARBA00022989"/>
    </source>
</evidence>
<reference evidence="8" key="1">
    <citation type="journal article" date="2016" name="Genome Announc.">
        <title>Genome sequences of three species of Hanseniaspora isolated from spontaneous wine fermentations.</title>
        <authorList>
            <person name="Sternes P.R."/>
            <person name="Lee D."/>
            <person name="Kutyna D.R."/>
            <person name="Borneman A.R."/>
        </authorList>
    </citation>
    <scope>NUCLEOTIDE SEQUENCE [LARGE SCALE GENOMIC DNA]</scope>
    <source>
        <strain evidence="8">AWRI3578</strain>
    </source>
</reference>
<organism evidence="7 8">
    <name type="scientific">Hanseniaspora opuntiae</name>
    <dbReference type="NCBI Taxonomy" id="211096"/>
    <lineage>
        <taxon>Eukaryota</taxon>
        <taxon>Fungi</taxon>
        <taxon>Dikarya</taxon>
        <taxon>Ascomycota</taxon>
        <taxon>Saccharomycotina</taxon>
        <taxon>Saccharomycetes</taxon>
        <taxon>Saccharomycodales</taxon>
        <taxon>Saccharomycodaceae</taxon>
        <taxon>Hanseniaspora</taxon>
    </lineage>
</organism>
<feature type="repeat" description="Solcar" evidence="5">
    <location>
        <begin position="194"/>
        <end position="276"/>
    </location>
</feature>
<dbReference type="GO" id="GO:0005739">
    <property type="term" value="C:mitochondrion"/>
    <property type="evidence" value="ECO:0007669"/>
    <property type="project" value="TreeGrafter"/>
</dbReference>
<evidence type="ECO:0000256" key="5">
    <source>
        <dbReference type="PROSITE-ProRule" id="PRU00282"/>
    </source>
</evidence>
<evidence type="ECO:0000313" key="8">
    <source>
        <dbReference type="Proteomes" id="UP000095605"/>
    </source>
</evidence>
<evidence type="ECO:0000313" key="7">
    <source>
        <dbReference type="EMBL" id="OEJ81636.1"/>
    </source>
</evidence>
<dbReference type="GO" id="GO:0001409">
    <property type="term" value="F:guanine nucleotide transmembrane transporter activity"/>
    <property type="evidence" value="ECO:0007669"/>
    <property type="project" value="TreeGrafter"/>
</dbReference>
<comment type="similarity">
    <text evidence="6">Belongs to the mitochondrial carrier (TC 2.A.29) family.</text>
</comment>
<dbReference type="InterPro" id="IPR018108">
    <property type="entry name" value="MCP_transmembrane"/>
</dbReference>
<dbReference type="Proteomes" id="UP000095605">
    <property type="component" value="Unassembled WGS sequence"/>
</dbReference>
<dbReference type="PANTHER" id="PTHR46974">
    <property type="entry name" value="MITOCHONDRIAL GTP/GDP CARRIER PROTEIN 1"/>
    <property type="match status" value="1"/>
</dbReference>